<keyword evidence="5 10" id="KW-0255">Endonuclease</keyword>
<dbReference type="SMART" id="SM00477">
    <property type="entry name" value="NUC"/>
    <property type="match status" value="1"/>
</dbReference>
<evidence type="ECO:0000256" key="3">
    <source>
        <dbReference type="ARBA" id="ARBA00022722"/>
    </source>
</evidence>
<evidence type="ECO:0000313" key="10">
    <source>
        <dbReference type="EMBL" id="MFC4665389.1"/>
    </source>
</evidence>
<feature type="domain" description="DNA/RNA non-specific endonuclease/pyrophosphatase/phosphodiesterase" evidence="9">
    <location>
        <begin position="315"/>
        <end position="532"/>
    </location>
</feature>
<proteinExistence type="inferred from homology"/>
<comment type="caution">
    <text evidence="10">The sequence shown here is derived from an EMBL/GenBank/DDBJ whole genome shotgun (WGS) entry which is preliminary data.</text>
</comment>
<dbReference type="SMART" id="SM00892">
    <property type="entry name" value="Endonuclease_NS"/>
    <property type="match status" value="1"/>
</dbReference>
<feature type="domain" description="ENPP1-3/EXOG-like endonuclease/phosphodiesterase" evidence="8">
    <location>
        <begin position="316"/>
        <end position="532"/>
    </location>
</feature>
<keyword evidence="4" id="KW-0479">Metal-binding</keyword>
<dbReference type="PROSITE" id="PS51257">
    <property type="entry name" value="PROKAR_LIPOPROTEIN"/>
    <property type="match status" value="1"/>
</dbReference>
<evidence type="ECO:0000256" key="1">
    <source>
        <dbReference type="ARBA" id="ARBA00001946"/>
    </source>
</evidence>
<dbReference type="RefSeq" id="WP_380077473.1">
    <property type="nucleotide sequence ID" value="NZ_JBHSGO010000037.1"/>
</dbReference>
<dbReference type="InterPro" id="IPR001604">
    <property type="entry name" value="Endo_G_ENPP1-like_dom"/>
</dbReference>
<dbReference type="EMBL" id="JBHSGO010000037">
    <property type="protein sequence ID" value="MFC4665389.1"/>
    <property type="molecule type" value="Genomic_DNA"/>
</dbReference>
<sequence length="542" mass="61502">MVSCKRFRILSLLVFVVTFVSCNKDDKKQEHENNSQATVSSITIAAGMDSSTQGINKENWSKGDKIGVFISDSLSSKLLYSNVEYSNLSTFYLHMFAQTNSKVKVDQGEAIIVSAYYPYTPNMDNDRINVNLTNQNSGKDYDLMLAKTKVNYSNEAIQMYFEHQLSILDVTITDATSKTSLIPITISGAFAEGKLNGLTQKFEQCQTKDIKINGTNNRGIIHFSAYIIPNNLEQQISFNFELNGQQKSIRTKLSQCQKGKKYNFNYNFNGDSEQPSPSKYSACLEIPAISEASNYVLINHYEPLDNNNNPRENKNVRNYSYLFDKNLKIAKWVAYPLHSYYLGTTKRPKPDPWHYDYALGIKWQDNVWDRGYSSNGMRCDRGHQLPSADRLKNLEYNRTTFVSANCTAQSSNLNQGVWQELESKVRAYQKSLKGVGLDTLYVVTGAEIGSYPNMPKTKLPTVKDANGKVVTVPSYYYKALAIRTKDGGFETMAFVLPNMAGIGRNDYNNYLITVKQLESYTGFKFFPNIPDSFKNSNKMTHW</sequence>
<protein>
    <submittedName>
        <fullName evidence="10">DNA/RNA non-specific endonuclease</fullName>
    </submittedName>
</protein>
<dbReference type="GO" id="GO:0004519">
    <property type="term" value="F:endonuclease activity"/>
    <property type="evidence" value="ECO:0007669"/>
    <property type="project" value="UniProtKB-KW"/>
</dbReference>
<dbReference type="InterPro" id="IPR044925">
    <property type="entry name" value="His-Me_finger_sf"/>
</dbReference>
<dbReference type="InterPro" id="IPR025049">
    <property type="entry name" value="Mfa-like_1"/>
</dbReference>
<evidence type="ECO:0000256" key="4">
    <source>
        <dbReference type="ARBA" id="ARBA00022723"/>
    </source>
</evidence>
<dbReference type="InterPro" id="IPR042278">
    <property type="entry name" value="Mfa-like_1_N"/>
</dbReference>
<name>A0ABV9K5R8_9PORP</name>
<organism evidence="10 11">
    <name type="scientific">Falsiporphyromonas endometrii</name>
    <dbReference type="NCBI Taxonomy" id="1387297"/>
    <lineage>
        <taxon>Bacteria</taxon>
        <taxon>Pseudomonadati</taxon>
        <taxon>Bacteroidota</taxon>
        <taxon>Bacteroidia</taxon>
        <taxon>Bacteroidales</taxon>
        <taxon>Porphyromonadaceae</taxon>
        <taxon>Falsiporphyromonas</taxon>
    </lineage>
</organism>
<gene>
    <name evidence="10" type="ORF">ACFO3G_01980</name>
</gene>
<comment type="similarity">
    <text evidence="2">Belongs to the DNA/RNA non-specific endonuclease family.</text>
</comment>
<dbReference type="InterPro" id="IPR040255">
    <property type="entry name" value="Non-specific_endonuclease"/>
</dbReference>
<dbReference type="SUPFAM" id="SSF54060">
    <property type="entry name" value="His-Me finger endonucleases"/>
    <property type="match status" value="1"/>
</dbReference>
<dbReference type="Proteomes" id="UP001596020">
    <property type="component" value="Unassembled WGS sequence"/>
</dbReference>
<keyword evidence="11" id="KW-1185">Reference proteome</keyword>
<keyword evidence="6" id="KW-0378">Hydrolase</keyword>
<evidence type="ECO:0000259" key="9">
    <source>
        <dbReference type="SMART" id="SM00892"/>
    </source>
</evidence>
<dbReference type="PROSITE" id="PS01070">
    <property type="entry name" value="NUCLEASE_NON_SPEC"/>
    <property type="match status" value="1"/>
</dbReference>
<dbReference type="Pfam" id="PF01223">
    <property type="entry name" value="Endonuclease_NS"/>
    <property type="match status" value="1"/>
</dbReference>
<dbReference type="Gene3D" id="3.40.570.10">
    <property type="entry name" value="Extracellular Endonuclease, subunit A"/>
    <property type="match status" value="1"/>
</dbReference>
<comment type="cofactor">
    <cofactor evidence="1">
        <name>Mg(2+)</name>
        <dbReference type="ChEBI" id="CHEBI:18420"/>
    </cofactor>
</comment>
<accession>A0ABV9K5R8</accession>
<keyword evidence="7" id="KW-0460">Magnesium</keyword>
<dbReference type="PANTHER" id="PTHR13966:SF5">
    <property type="entry name" value="ENDONUCLEASE G, MITOCHONDRIAL"/>
    <property type="match status" value="1"/>
</dbReference>
<keyword evidence="3" id="KW-0540">Nuclease</keyword>
<dbReference type="PANTHER" id="PTHR13966">
    <property type="entry name" value="ENDONUCLEASE RELATED"/>
    <property type="match status" value="1"/>
</dbReference>
<evidence type="ECO:0000256" key="2">
    <source>
        <dbReference type="ARBA" id="ARBA00010052"/>
    </source>
</evidence>
<reference evidence="11" key="1">
    <citation type="journal article" date="2019" name="Int. J. Syst. Evol. Microbiol.">
        <title>The Global Catalogue of Microorganisms (GCM) 10K type strain sequencing project: providing services to taxonomists for standard genome sequencing and annotation.</title>
        <authorList>
            <consortium name="The Broad Institute Genomics Platform"/>
            <consortium name="The Broad Institute Genome Sequencing Center for Infectious Disease"/>
            <person name="Wu L."/>
            <person name="Ma J."/>
        </authorList>
    </citation>
    <scope>NUCLEOTIDE SEQUENCE [LARGE SCALE GENOMIC DNA]</scope>
    <source>
        <strain evidence="11">CGMCC 4.7357</strain>
    </source>
</reference>
<evidence type="ECO:0000256" key="5">
    <source>
        <dbReference type="ARBA" id="ARBA00022759"/>
    </source>
</evidence>
<evidence type="ECO:0000313" key="11">
    <source>
        <dbReference type="Proteomes" id="UP001596020"/>
    </source>
</evidence>
<dbReference type="InterPro" id="IPR018524">
    <property type="entry name" value="DNA/RNA_endonuclease_AS"/>
</dbReference>
<dbReference type="Gene3D" id="2.60.40.2620">
    <property type="entry name" value="Fimbrillin-like"/>
    <property type="match status" value="1"/>
</dbReference>
<evidence type="ECO:0000256" key="7">
    <source>
        <dbReference type="ARBA" id="ARBA00022842"/>
    </source>
</evidence>
<dbReference type="InterPro" id="IPR044929">
    <property type="entry name" value="DNA/RNA_non-sp_Endonuclease_sf"/>
</dbReference>
<dbReference type="Gene3D" id="2.60.40.2630">
    <property type="match status" value="1"/>
</dbReference>
<evidence type="ECO:0000259" key="8">
    <source>
        <dbReference type="SMART" id="SM00477"/>
    </source>
</evidence>
<evidence type="ECO:0000256" key="6">
    <source>
        <dbReference type="ARBA" id="ARBA00022801"/>
    </source>
</evidence>
<dbReference type="Pfam" id="PF13149">
    <property type="entry name" value="Mfa_like_1"/>
    <property type="match status" value="1"/>
</dbReference>
<dbReference type="CDD" id="cd13120">
    <property type="entry name" value="BF2867_like_N"/>
    <property type="match status" value="1"/>
</dbReference>
<dbReference type="InterPro" id="IPR020821">
    <property type="entry name" value="ENPP1-3/EXOG-like_nuc-like"/>
</dbReference>